<keyword evidence="2" id="KW-1185">Reference proteome</keyword>
<sequence length="158" mass="17727">MASNEQGRLSREATTVGFNPPIPILRVPLPASQEDDPSKGPFVLAFQDEHSWLTAWNECEVKIAERCVAGARMGCSINAAKKCRPPWWHTILPFFRNQEEKEACEEREMQNCLASAQSKCASYAEETCEGGFTDHARILDSETRKDYIDDNAVFAGKE</sequence>
<reference evidence="1" key="1">
    <citation type="submission" date="2021-01" db="EMBL/GenBank/DDBJ databases">
        <title>Adiantum capillus-veneris genome.</title>
        <authorList>
            <person name="Fang Y."/>
            <person name="Liao Q."/>
        </authorList>
    </citation>
    <scope>NUCLEOTIDE SEQUENCE</scope>
    <source>
        <strain evidence="1">H3</strain>
        <tissue evidence="1">Leaf</tissue>
    </source>
</reference>
<accession>A0A9D4Z4J1</accession>
<dbReference type="AlphaFoldDB" id="A0A9D4Z4J1"/>
<dbReference type="PANTHER" id="PTHR36773">
    <property type="entry name" value="EXPRESSED PROTEIN"/>
    <property type="match status" value="1"/>
</dbReference>
<dbReference type="Proteomes" id="UP000886520">
    <property type="component" value="Chromosome 25"/>
</dbReference>
<dbReference type="EMBL" id="JABFUD020000025">
    <property type="protein sequence ID" value="KAI5059546.1"/>
    <property type="molecule type" value="Genomic_DNA"/>
</dbReference>
<evidence type="ECO:0000313" key="2">
    <source>
        <dbReference type="Proteomes" id="UP000886520"/>
    </source>
</evidence>
<dbReference type="GO" id="GO:0009536">
    <property type="term" value="C:plastid"/>
    <property type="evidence" value="ECO:0007669"/>
    <property type="project" value="TreeGrafter"/>
</dbReference>
<protein>
    <submittedName>
        <fullName evidence="1">Uncharacterized protein</fullName>
    </submittedName>
</protein>
<dbReference type="PANTHER" id="PTHR36773:SF1">
    <property type="entry name" value="EXPRESSED PROTEIN"/>
    <property type="match status" value="1"/>
</dbReference>
<name>A0A9D4Z4J1_ADICA</name>
<gene>
    <name evidence="1" type="ORF">GOP47_0025865</name>
</gene>
<organism evidence="1 2">
    <name type="scientific">Adiantum capillus-veneris</name>
    <name type="common">Maidenhair fern</name>
    <dbReference type="NCBI Taxonomy" id="13818"/>
    <lineage>
        <taxon>Eukaryota</taxon>
        <taxon>Viridiplantae</taxon>
        <taxon>Streptophyta</taxon>
        <taxon>Embryophyta</taxon>
        <taxon>Tracheophyta</taxon>
        <taxon>Polypodiopsida</taxon>
        <taxon>Polypodiidae</taxon>
        <taxon>Polypodiales</taxon>
        <taxon>Pteridineae</taxon>
        <taxon>Pteridaceae</taxon>
        <taxon>Vittarioideae</taxon>
        <taxon>Adiantum</taxon>
    </lineage>
</organism>
<dbReference type="OrthoDB" id="1928518at2759"/>
<comment type="caution">
    <text evidence="1">The sequence shown here is derived from an EMBL/GenBank/DDBJ whole genome shotgun (WGS) entry which is preliminary data.</text>
</comment>
<evidence type="ECO:0000313" key="1">
    <source>
        <dbReference type="EMBL" id="KAI5059546.1"/>
    </source>
</evidence>
<proteinExistence type="predicted"/>